<protein>
    <recommendedName>
        <fullName evidence="5">Apin</fullName>
    </recommendedName>
</protein>
<evidence type="ECO:0000313" key="4">
    <source>
        <dbReference type="Proteomes" id="UP001591681"/>
    </source>
</evidence>
<evidence type="ECO:0000313" key="3">
    <source>
        <dbReference type="EMBL" id="KAL2097483.1"/>
    </source>
</evidence>
<feature type="chain" id="PRO_5044828066" description="Apin" evidence="2">
    <location>
        <begin position="20"/>
        <end position="228"/>
    </location>
</feature>
<evidence type="ECO:0000256" key="1">
    <source>
        <dbReference type="SAM" id="MobiDB-lite"/>
    </source>
</evidence>
<name>A0ABD1KED4_9TELE</name>
<comment type="caution">
    <text evidence="3">The sequence shown here is derived from an EMBL/GenBank/DDBJ whole genome shotgun (WGS) entry which is preliminary data.</text>
</comment>
<proteinExistence type="predicted"/>
<feature type="signal peptide" evidence="2">
    <location>
        <begin position="1"/>
        <end position="19"/>
    </location>
</feature>
<accession>A0ABD1KED4</accession>
<sequence>MMDLKGAALWTSVLCVCNAIPIFQPQLGIVASNSNEILRLGGVTLTGIGMGQPQGTAFVNPFLQPNVIMPPQVLNFNPQAPNPFLPPQGTPGLLPNQANQLLPYPYAPAQQELPTGAVDPNTQQLPQIPAQVMPQYYPSMPFPQGRGGQGYPYYMSYGYPQRNTAVVVQPNPNNNQQNIERTTQKPQLPIQNPGKGGDILKATSPPDNRGDIPGPVIEEGYPSFSFLP</sequence>
<feature type="region of interest" description="Disordered" evidence="1">
    <location>
        <begin position="170"/>
        <end position="228"/>
    </location>
</feature>
<reference evidence="3 4" key="1">
    <citation type="submission" date="2024-09" db="EMBL/GenBank/DDBJ databases">
        <title>A chromosome-level genome assembly of Gray's grenadier anchovy, Coilia grayii.</title>
        <authorList>
            <person name="Fu Z."/>
        </authorList>
    </citation>
    <scope>NUCLEOTIDE SEQUENCE [LARGE SCALE GENOMIC DNA]</scope>
    <source>
        <strain evidence="3">G4</strain>
        <tissue evidence="3">Muscle</tissue>
    </source>
</reference>
<dbReference type="Proteomes" id="UP001591681">
    <property type="component" value="Unassembled WGS sequence"/>
</dbReference>
<dbReference type="EMBL" id="JBHFQA010000006">
    <property type="protein sequence ID" value="KAL2097483.1"/>
    <property type="molecule type" value="Genomic_DNA"/>
</dbReference>
<keyword evidence="2" id="KW-0732">Signal</keyword>
<gene>
    <name evidence="3" type="ORF">ACEWY4_006690</name>
</gene>
<dbReference type="AlphaFoldDB" id="A0ABD1KED4"/>
<evidence type="ECO:0008006" key="5">
    <source>
        <dbReference type="Google" id="ProtNLM"/>
    </source>
</evidence>
<feature type="compositionally biased region" description="Polar residues" evidence="1">
    <location>
        <begin position="179"/>
        <end position="190"/>
    </location>
</feature>
<keyword evidence="4" id="KW-1185">Reference proteome</keyword>
<organism evidence="3 4">
    <name type="scientific">Coilia grayii</name>
    <name type="common">Gray's grenadier anchovy</name>
    <dbReference type="NCBI Taxonomy" id="363190"/>
    <lineage>
        <taxon>Eukaryota</taxon>
        <taxon>Metazoa</taxon>
        <taxon>Chordata</taxon>
        <taxon>Craniata</taxon>
        <taxon>Vertebrata</taxon>
        <taxon>Euteleostomi</taxon>
        <taxon>Actinopterygii</taxon>
        <taxon>Neopterygii</taxon>
        <taxon>Teleostei</taxon>
        <taxon>Clupei</taxon>
        <taxon>Clupeiformes</taxon>
        <taxon>Clupeoidei</taxon>
        <taxon>Engraulidae</taxon>
        <taxon>Coilinae</taxon>
        <taxon>Coilia</taxon>
    </lineage>
</organism>
<evidence type="ECO:0000256" key="2">
    <source>
        <dbReference type="SAM" id="SignalP"/>
    </source>
</evidence>